<dbReference type="Proteomes" id="UP000784294">
    <property type="component" value="Unassembled WGS sequence"/>
</dbReference>
<organism evidence="2 3">
    <name type="scientific">Protopolystoma xenopodis</name>
    <dbReference type="NCBI Taxonomy" id="117903"/>
    <lineage>
        <taxon>Eukaryota</taxon>
        <taxon>Metazoa</taxon>
        <taxon>Spiralia</taxon>
        <taxon>Lophotrochozoa</taxon>
        <taxon>Platyhelminthes</taxon>
        <taxon>Monogenea</taxon>
        <taxon>Polyopisthocotylea</taxon>
        <taxon>Polystomatidea</taxon>
        <taxon>Polystomatidae</taxon>
        <taxon>Protopolystoma</taxon>
    </lineage>
</organism>
<proteinExistence type="predicted"/>
<protein>
    <submittedName>
        <fullName evidence="2">Uncharacterized protein</fullName>
    </submittedName>
</protein>
<gene>
    <name evidence="2" type="ORF">PXEA_LOCUS35757</name>
</gene>
<feature type="region of interest" description="Disordered" evidence="1">
    <location>
        <begin position="49"/>
        <end position="76"/>
    </location>
</feature>
<dbReference type="AlphaFoldDB" id="A0A3S5C8J1"/>
<reference evidence="2" key="1">
    <citation type="submission" date="2018-11" db="EMBL/GenBank/DDBJ databases">
        <authorList>
            <consortium name="Pathogen Informatics"/>
        </authorList>
    </citation>
    <scope>NUCLEOTIDE SEQUENCE</scope>
</reference>
<evidence type="ECO:0000313" key="2">
    <source>
        <dbReference type="EMBL" id="VEL42317.1"/>
    </source>
</evidence>
<name>A0A3S5C8J1_9PLAT</name>
<evidence type="ECO:0000256" key="1">
    <source>
        <dbReference type="SAM" id="MobiDB-lite"/>
    </source>
</evidence>
<comment type="caution">
    <text evidence="2">The sequence shown here is derived from an EMBL/GenBank/DDBJ whole genome shotgun (WGS) entry which is preliminary data.</text>
</comment>
<keyword evidence="3" id="KW-1185">Reference proteome</keyword>
<evidence type="ECO:0000313" key="3">
    <source>
        <dbReference type="Proteomes" id="UP000784294"/>
    </source>
</evidence>
<feature type="compositionally biased region" description="Low complexity" evidence="1">
    <location>
        <begin position="96"/>
        <end position="106"/>
    </location>
</feature>
<feature type="region of interest" description="Disordered" evidence="1">
    <location>
        <begin position="235"/>
        <end position="254"/>
    </location>
</feature>
<feature type="region of interest" description="Disordered" evidence="1">
    <location>
        <begin position="96"/>
        <end position="191"/>
    </location>
</feature>
<feature type="compositionally biased region" description="Polar residues" evidence="1">
    <location>
        <begin position="133"/>
        <end position="144"/>
    </location>
</feature>
<accession>A0A3S5C8J1</accession>
<sequence length="302" mass="32024">MAPQAVSHVARASQTPAGLGPAALTDVSSRSVASSDSVSMLVGTGPSLPTFRRPSASGASRTSWFPGPVTGQSGASFRPVQTRSLRMLEQQLQMGRPLPTSSLGPSLGPGPGPGLANRQPPSAGLRSPCAAVSSFQTVYGQSSGRRTERQSPGLHLGPAESRKCAAAPTVHSALSPVPSAYSGRGTRGSAQLYHQPGRRFVVGLRHELGSSTDSSPSRSLTHAFHQQPRAVNTLPAAAQRAGRQTGPASPRPRTSPFGRLISLHFLFSNNNNNNNNNLFFLYRLAFWNYQWSINMRCSHPIL</sequence>
<feature type="region of interest" description="Disordered" evidence="1">
    <location>
        <begin position="1"/>
        <end position="33"/>
    </location>
</feature>
<dbReference type="EMBL" id="CAAALY010273754">
    <property type="protein sequence ID" value="VEL42317.1"/>
    <property type="molecule type" value="Genomic_DNA"/>
</dbReference>